<feature type="repeat" description="WD" evidence="3">
    <location>
        <begin position="829"/>
        <end position="861"/>
    </location>
</feature>
<feature type="transmembrane region" description="Helical" evidence="5">
    <location>
        <begin position="345"/>
        <end position="365"/>
    </location>
</feature>
<evidence type="ECO:0000313" key="7">
    <source>
        <dbReference type="EMBL" id="MDC0668348.1"/>
    </source>
</evidence>
<keyword evidence="5" id="KW-1133">Transmembrane helix</keyword>
<dbReference type="InterPro" id="IPR020472">
    <property type="entry name" value="WD40_PAC1"/>
</dbReference>
<dbReference type="SUPFAM" id="SSF56112">
    <property type="entry name" value="Protein kinase-like (PK-like)"/>
    <property type="match status" value="1"/>
</dbReference>
<feature type="repeat" description="WD" evidence="3">
    <location>
        <begin position="621"/>
        <end position="662"/>
    </location>
</feature>
<feature type="repeat" description="WD" evidence="3">
    <location>
        <begin position="703"/>
        <end position="736"/>
    </location>
</feature>
<dbReference type="PANTHER" id="PTHR19848">
    <property type="entry name" value="WD40 REPEAT PROTEIN"/>
    <property type="match status" value="1"/>
</dbReference>
<gene>
    <name evidence="7" type="ORF">POL58_11385</name>
</gene>
<dbReference type="InterPro" id="IPR015943">
    <property type="entry name" value="WD40/YVTN_repeat-like_dom_sf"/>
</dbReference>
<dbReference type="PANTHER" id="PTHR19848:SF8">
    <property type="entry name" value="F-BOX AND WD REPEAT DOMAIN CONTAINING 7"/>
    <property type="match status" value="1"/>
</dbReference>
<evidence type="ECO:0000256" key="3">
    <source>
        <dbReference type="PROSITE-ProRule" id="PRU00221"/>
    </source>
</evidence>
<dbReference type="SUPFAM" id="SSF50978">
    <property type="entry name" value="WD40 repeat-like"/>
    <property type="match status" value="2"/>
</dbReference>
<dbReference type="PROSITE" id="PS00108">
    <property type="entry name" value="PROTEIN_KINASE_ST"/>
    <property type="match status" value="1"/>
</dbReference>
<reference evidence="7 8" key="1">
    <citation type="submission" date="2022-11" db="EMBL/GenBank/DDBJ databases">
        <title>Minimal conservation of predation-associated metabolite biosynthetic gene clusters underscores biosynthetic potential of Myxococcota including descriptions for ten novel species: Archangium lansinium sp. nov., Myxococcus landrumus sp. nov., Nannocystis bai.</title>
        <authorList>
            <person name="Ahearne A."/>
            <person name="Stevens C."/>
            <person name="Dowd S."/>
        </authorList>
    </citation>
    <scope>NUCLEOTIDE SEQUENCE [LARGE SCALE GENOMIC DNA]</scope>
    <source>
        <strain evidence="7 8">NCELM</strain>
    </source>
</reference>
<feature type="repeat" description="WD" evidence="3">
    <location>
        <begin position="914"/>
        <end position="955"/>
    </location>
</feature>
<sequence>MPTTVNEGSWSGPRLSQLVDPTSRAIVGSLAGQPAMIDPHDADRYVFGGVFASGGIGLVRRGEDRRLKRTIAIKELQHDSPRAQQRFALEAALTARLQHPGIVPMYDFGWHSSGKPYYCMKLVDGESLEAKIHRADRLEPRLRLLEHVVAVADAIAYAHEQRVLHRDLKPANVLVGRFGETVVIDWGLAKDLSGEFAAEVLEPSNLSGRSGMTETGTMMGTLCYMPPEQATGGTVDARSDIYALGAILYHVLTGAPPFADVPRSQLAAQVLAGTWRGIRALDPAVPRELAAIAQRAMAREPAARYPSAAAFAEDLRRFQAGRLVSAHSYSFGEVARLWLRRNRMVVAVGSIMLLALVLTGLGAAWRIADERNTAVAAGKKAEAERDAAELARSEALAARQRAEDALAGEKAAREQAKTAADDALAQKQIAEQERGAAKVSEADAKRSERQARRALVGQRRATHEAESQRRKAEDNLVRAEQEARRARDANRLAVAVKVMTTDPTTALALLLEVEDPQHTRGWTSAAVEALQRPASTAVLRGHAGYVVAASFSPSGRALVTASHDRSARVFALDGRAPPTILAEHDDALVDVAFSPDGRLVATASVDGTARLWREDGGSIELAGQTGPLTALAFSPDSTHLATASRDATVALWDTKTSRRLRLLVGHSQAIRTVAFATDGRRLVSSSDDGTARVWSLDGSATVLAGHAGTVHDASFSCDGARVVTAGHDRTVRVWRLGSEAGGAEVLRGHTDAVYSAEFSSHGDRVVSASRDRTARVWSLADGQATVLRGHGDKVYAARFNLDGTMIATASRDGTARLWSVDGQEAPRELRGHTRAVVDVGFSPGGNQVFTAAEDGTVRVWNAHGRSRQIVLRGHRGPVRRVEFMAAGSRLLTAGDDGEARMWSPASPTEPALLFSSHSGPLLVATATPDDERALTASADGTLMEWSLANTQTLLAARFPREDLQPWTDDGRTRIALGRGHVSRKASLRATVDLASLPGIPNFVGFDAARRRAVTSSTDTVWVVDLASGARVPLRGHEGEVRHAAFDRTGLRVITAADDRTARIWTLDATAAPVLLRGHEGAVHHAAFSPDGTLAVTASWDATARVWDTISGDPLLVLAGHDKPLRSAEFSNDGARIVTASDDRTARIWQVDGPSDAVILYGHESPVLHAVFNADDRRVATGGSDGTARVWEAEFSDPALLRRRITSATTVCLAPEQRIALLGEDPEAAARRHRACETGDEQEASP</sequence>
<dbReference type="InterPro" id="IPR011009">
    <property type="entry name" value="Kinase-like_dom_sf"/>
</dbReference>
<dbReference type="SMART" id="SM00320">
    <property type="entry name" value="WD40"/>
    <property type="match status" value="14"/>
</dbReference>
<feature type="repeat" description="WD" evidence="3">
    <location>
        <begin position="581"/>
        <end position="612"/>
    </location>
</feature>
<feature type="region of interest" description="Disordered" evidence="4">
    <location>
        <begin position="1224"/>
        <end position="1245"/>
    </location>
</feature>
<protein>
    <submittedName>
        <fullName evidence="7">Protein kinase</fullName>
    </submittedName>
</protein>
<feature type="repeat" description="WD" evidence="3">
    <location>
        <begin position="787"/>
        <end position="828"/>
    </location>
</feature>
<dbReference type="Pfam" id="PF00400">
    <property type="entry name" value="WD40"/>
    <property type="match status" value="13"/>
</dbReference>
<comment type="caution">
    <text evidence="7">The sequence shown here is derived from an EMBL/GenBank/DDBJ whole genome shotgun (WGS) entry which is preliminary data.</text>
</comment>
<dbReference type="SMART" id="SM00220">
    <property type="entry name" value="S_TKc"/>
    <property type="match status" value="1"/>
</dbReference>
<feature type="transmembrane region" description="Helical" evidence="5">
    <location>
        <begin position="42"/>
        <end position="59"/>
    </location>
</feature>
<dbReference type="InterPro" id="IPR001680">
    <property type="entry name" value="WD40_rpt"/>
</dbReference>
<feature type="repeat" description="WD" evidence="3">
    <location>
        <begin position="1075"/>
        <end position="1116"/>
    </location>
</feature>
<dbReference type="EMBL" id="JAQNDN010000004">
    <property type="protein sequence ID" value="MDC0668348.1"/>
    <property type="molecule type" value="Genomic_DNA"/>
</dbReference>
<dbReference type="PROSITE" id="PS50294">
    <property type="entry name" value="WD_REPEATS_REGION"/>
    <property type="match status" value="13"/>
</dbReference>
<evidence type="ECO:0000256" key="4">
    <source>
        <dbReference type="SAM" id="MobiDB-lite"/>
    </source>
</evidence>
<accession>A0ABT5B4E7</accession>
<feature type="compositionally biased region" description="Basic and acidic residues" evidence="4">
    <location>
        <begin position="430"/>
        <end position="451"/>
    </location>
</feature>
<proteinExistence type="predicted"/>
<feature type="region of interest" description="Disordered" evidence="4">
    <location>
        <begin position="430"/>
        <end position="482"/>
    </location>
</feature>
<keyword evidence="5" id="KW-0812">Transmembrane</keyword>
<feature type="repeat" description="WD" evidence="3">
    <location>
        <begin position="1117"/>
        <end position="1151"/>
    </location>
</feature>
<feature type="compositionally biased region" description="Basic and acidic residues" evidence="4">
    <location>
        <begin position="461"/>
        <end position="482"/>
    </location>
</feature>
<keyword evidence="7" id="KW-0418">Kinase</keyword>
<dbReference type="Gene3D" id="1.10.510.10">
    <property type="entry name" value="Transferase(Phosphotransferase) domain 1"/>
    <property type="match status" value="1"/>
</dbReference>
<evidence type="ECO:0000256" key="2">
    <source>
        <dbReference type="ARBA" id="ARBA00022737"/>
    </source>
</evidence>
<feature type="repeat" description="WD" evidence="3">
    <location>
        <begin position="1033"/>
        <end position="1067"/>
    </location>
</feature>
<dbReference type="InterPro" id="IPR019775">
    <property type="entry name" value="WD40_repeat_CS"/>
</dbReference>
<dbReference type="RefSeq" id="WP_271997392.1">
    <property type="nucleotide sequence ID" value="NZ_JAQNDN010000004.1"/>
</dbReference>
<feature type="repeat" description="WD" evidence="3">
    <location>
        <begin position="539"/>
        <end position="570"/>
    </location>
</feature>
<dbReference type="Gene3D" id="3.30.200.20">
    <property type="entry name" value="Phosphorylase Kinase, domain 1"/>
    <property type="match status" value="1"/>
</dbReference>
<evidence type="ECO:0000313" key="8">
    <source>
        <dbReference type="Proteomes" id="UP001217838"/>
    </source>
</evidence>
<dbReference type="Pfam" id="PF00069">
    <property type="entry name" value="Pkinase"/>
    <property type="match status" value="1"/>
</dbReference>
<keyword evidence="5" id="KW-0472">Membrane</keyword>
<evidence type="ECO:0000259" key="6">
    <source>
        <dbReference type="PROSITE" id="PS50011"/>
    </source>
</evidence>
<name>A0ABT5B4E7_9BACT</name>
<keyword evidence="1 3" id="KW-0853">WD repeat</keyword>
<feature type="repeat" description="WD" evidence="3">
    <location>
        <begin position="663"/>
        <end position="704"/>
    </location>
</feature>
<keyword evidence="7" id="KW-0808">Transferase</keyword>
<feature type="repeat" description="WD" evidence="3">
    <location>
        <begin position="1159"/>
        <end position="1191"/>
    </location>
</feature>
<evidence type="ECO:0000256" key="1">
    <source>
        <dbReference type="ARBA" id="ARBA00022574"/>
    </source>
</evidence>
<dbReference type="PROSITE" id="PS50082">
    <property type="entry name" value="WD_REPEATS_2"/>
    <property type="match status" value="14"/>
</dbReference>
<dbReference type="InterPro" id="IPR008271">
    <property type="entry name" value="Ser/Thr_kinase_AS"/>
</dbReference>
<dbReference type="GO" id="GO:0016301">
    <property type="term" value="F:kinase activity"/>
    <property type="evidence" value="ECO:0007669"/>
    <property type="project" value="UniProtKB-KW"/>
</dbReference>
<dbReference type="PRINTS" id="PR00320">
    <property type="entry name" value="GPROTEINBRPT"/>
</dbReference>
<keyword evidence="2" id="KW-0677">Repeat</keyword>
<evidence type="ECO:0000256" key="5">
    <source>
        <dbReference type="SAM" id="Phobius"/>
    </source>
</evidence>
<dbReference type="PROSITE" id="PS50011">
    <property type="entry name" value="PROTEIN_KINASE_DOM"/>
    <property type="match status" value="1"/>
</dbReference>
<feature type="repeat" description="WD" evidence="3">
    <location>
        <begin position="746"/>
        <end position="787"/>
    </location>
</feature>
<dbReference type="InterPro" id="IPR036322">
    <property type="entry name" value="WD40_repeat_dom_sf"/>
</dbReference>
<dbReference type="Gene3D" id="2.130.10.10">
    <property type="entry name" value="YVTN repeat-like/Quinoprotein amine dehydrogenase"/>
    <property type="match status" value="5"/>
</dbReference>
<dbReference type="PROSITE" id="PS00678">
    <property type="entry name" value="WD_REPEATS_1"/>
    <property type="match status" value="1"/>
</dbReference>
<keyword evidence="8" id="KW-1185">Reference proteome</keyword>
<feature type="repeat" description="WD" evidence="3">
    <location>
        <begin position="871"/>
        <end position="903"/>
    </location>
</feature>
<feature type="domain" description="Protein kinase" evidence="6">
    <location>
        <begin position="45"/>
        <end position="330"/>
    </location>
</feature>
<dbReference type="CDD" id="cd00200">
    <property type="entry name" value="WD40"/>
    <property type="match status" value="2"/>
</dbReference>
<dbReference type="CDD" id="cd14014">
    <property type="entry name" value="STKc_PknB_like"/>
    <property type="match status" value="1"/>
</dbReference>
<organism evidence="7 8">
    <name type="scientific">Nannocystis radixulma</name>
    <dbReference type="NCBI Taxonomy" id="2995305"/>
    <lineage>
        <taxon>Bacteria</taxon>
        <taxon>Pseudomonadati</taxon>
        <taxon>Myxococcota</taxon>
        <taxon>Polyangia</taxon>
        <taxon>Nannocystales</taxon>
        <taxon>Nannocystaceae</taxon>
        <taxon>Nannocystis</taxon>
    </lineage>
</organism>
<dbReference type="InterPro" id="IPR000719">
    <property type="entry name" value="Prot_kinase_dom"/>
</dbReference>
<dbReference type="Proteomes" id="UP001217838">
    <property type="component" value="Unassembled WGS sequence"/>
</dbReference>